<dbReference type="EMBL" id="CABPRJ010000979">
    <property type="protein sequence ID" value="VVC33967.1"/>
    <property type="molecule type" value="Genomic_DNA"/>
</dbReference>
<sequence>MFEDDLKWPYLKTYFKQLSESDITEEKSNFTFKCMLCMPKIKLISTFISSDSNLKTHIKLKLSEVGKTVKNLSQTEFNKANLELIINTVSPFSLIEHPAFIKYCHLTLNKVPMSRSLMKKVHCSMIRFIN</sequence>
<organism evidence="1 2">
    <name type="scientific">Cinara cedri</name>
    <dbReference type="NCBI Taxonomy" id="506608"/>
    <lineage>
        <taxon>Eukaryota</taxon>
        <taxon>Metazoa</taxon>
        <taxon>Ecdysozoa</taxon>
        <taxon>Arthropoda</taxon>
        <taxon>Hexapoda</taxon>
        <taxon>Insecta</taxon>
        <taxon>Pterygota</taxon>
        <taxon>Neoptera</taxon>
        <taxon>Paraneoptera</taxon>
        <taxon>Hemiptera</taxon>
        <taxon>Sternorrhyncha</taxon>
        <taxon>Aphidomorpha</taxon>
        <taxon>Aphidoidea</taxon>
        <taxon>Aphididae</taxon>
        <taxon>Lachninae</taxon>
        <taxon>Cinara</taxon>
    </lineage>
</organism>
<accession>A0A5E4MQL7</accession>
<dbReference type="OrthoDB" id="6585599at2759"/>
<proteinExistence type="predicted"/>
<evidence type="ECO:0000313" key="2">
    <source>
        <dbReference type="Proteomes" id="UP000325440"/>
    </source>
</evidence>
<protein>
    <submittedName>
        <fullName evidence="1">Uncharacterized protein</fullName>
    </submittedName>
</protein>
<evidence type="ECO:0000313" key="1">
    <source>
        <dbReference type="EMBL" id="VVC33967.1"/>
    </source>
</evidence>
<reference evidence="1 2" key="1">
    <citation type="submission" date="2019-08" db="EMBL/GenBank/DDBJ databases">
        <authorList>
            <person name="Alioto T."/>
            <person name="Alioto T."/>
            <person name="Gomez Garrido J."/>
        </authorList>
    </citation>
    <scope>NUCLEOTIDE SEQUENCE [LARGE SCALE GENOMIC DNA]</scope>
</reference>
<dbReference type="AlphaFoldDB" id="A0A5E4MQL7"/>
<name>A0A5E4MQL7_9HEMI</name>
<gene>
    <name evidence="1" type="ORF">CINCED_3A025756</name>
</gene>
<dbReference type="Proteomes" id="UP000325440">
    <property type="component" value="Unassembled WGS sequence"/>
</dbReference>
<keyword evidence="2" id="KW-1185">Reference proteome</keyword>